<gene>
    <name evidence="1" type="ORF">LCMAC101_04260</name>
</gene>
<dbReference type="EMBL" id="MK500328">
    <property type="protein sequence ID" value="QBK85831.1"/>
    <property type="molecule type" value="Genomic_DNA"/>
</dbReference>
<name>A0A481YRI2_9VIRU</name>
<accession>A0A481YRI2</accession>
<evidence type="ECO:0000313" key="1">
    <source>
        <dbReference type="EMBL" id="QBK85831.1"/>
    </source>
</evidence>
<protein>
    <submittedName>
        <fullName evidence="1">Uncharacterized protein</fullName>
    </submittedName>
</protein>
<organism evidence="1">
    <name type="scientific">Marseillevirus LCMAC101</name>
    <dbReference type="NCBI Taxonomy" id="2506602"/>
    <lineage>
        <taxon>Viruses</taxon>
        <taxon>Varidnaviria</taxon>
        <taxon>Bamfordvirae</taxon>
        <taxon>Nucleocytoviricota</taxon>
        <taxon>Megaviricetes</taxon>
        <taxon>Pimascovirales</taxon>
        <taxon>Pimascovirales incertae sedis</taxon>
        <taxon>Marseilleviridae</taxon>
    </lineage>
</organism>
<proteinExistence type="predicted"/>
<reference evidence="1" key="1">
    <citation type="journal article" date="2019" name="MBio">
        <title>Virus Genomes from Deep Sea Sediments Expand the Ocean Megavirome and Support Independent Origins of Viral Gigantism.</title>
        <authorList>
            <person name="Backstrom D."/>
            <person name="Yutin N."/>
            <person name="Jorgensen S.L."/>
            <person name="Dharamshi J."/>
            <person name="Homa F."/>
            <person name="Zaremba-Niedwiedzka K."/>
            <person name="Spang A."/>
            <person name="Wolf Y.I."/>
            <person name="Koonin E.V."/>
            <person name="Ettema T.J."/>
        </authorList>
    </citation>
    <scope>NUCLEOTIDE SEQUENCE</scope>
</reference>
<sequence length="158" mass="17745">MASDEEKIDVINLVGEFDPIEWPWNKLEIATARKNAVDLVHSLGNESTDFITCMLVMRELLISELVIVHGSSDYYDEQDGGQLSALLLTVDNFTLEQNAVTATAIQNLILNLDSEVYVPGYCSEKDLENNIMNDVGFIMNCIEDWCQISGHEDWLTSP</sequence>